<evidence type="ECO:0000256" key="2">
    <source>
        <dbReference type="SAM" id="Phobius"/>
    </source>
</evidence>
<feature type="region of interest" description="Disordered" evidence="1">
    <location>
        <begin position="1"/>
        <end position="20"/>
    </location>
</feature>
<dbReference type="Proteomes" id="UP001185873">
    <property type="component" value="Unassembled WGS sequence"/>
</dbReference>
<keyword evidence="2" id="KW-0812">Transmembrane</keyword>
<evidence type="ECO:0000313" key="3">
    <source>
        <dbReference type="EMBL" id="MDV6299551.1"/>
    </source>
</evidence>
<proteinExistence type="predicted"/>
<keyword evidence="2" id="KW-0472">Membrane</keyword>
<gene>
    <name evidence="3" type="ORF">R3P82_10555</name>
</gene>
<accession>A0AAE4QW93</accession>
<dbReference type="NCBIfam" id="TIGR03816">
    <property type="entry name" value="tadE_like_DECH"/>
    <property type="match status" value="1"/>
</dbReference>
<sequence length="134" mass="13191">MTRPVPDRSGAAAPRSPGWRRVVDDDEGAMTVMTAFAVAAVLALTVAVLLVGRAAVAAHAARAAADLAALAGAHALRAGQDACAAAAGIAASNSAELSVCRVDGHDVVARAEVRVELGVFGVRSGSAVARAGPA</sequence>
<comment type="caution">
    <text evidence="3">The sequence shown here is derived from an EMBL/GenBank/DDBJ whole genome shotgun (WGS) entry which is preliminary data.</text>
</comment>
<evidence type="ECO:0000313" key="4">
    <source>
        <dbReference type="Proteomes" id="UP001185873"/>
    </source>
</evidence>
<dbReference type="AlphaFoldDB" id="A0AAE4QW93"/>
<name>A0AAE4QW93_9ACTN</name>
<protein>
    <recommendedName>
        <fullName evidence="5">Pilus assembly protein TadE</fullName>
    </recommendedName>
</protein>
<reference evidence="3" key="1">
    <citation type="submission" date="2023-10" db="EMBL/GenBank/DDBJ databases">
        <title>Development of a sustainable strategy for remediation of hydrocarbon-contaminated territories based on the waste exchange concept.</title>
        <authorList>
            <person name="Krivoruchko A."/>
        </authorList>
    </citation>
    <scope>NUCLEOTIDE SEQUENCE</scope>
    <source>
        <strain evidence="3">IEGM 1175</strain>
    </source>
</reference>
<keyword evidence="2" id="KW-1133">Transmembrane helix</keyword>
<dbReference type="InterPro" id="IPR021202">
    <property type="entry name" value="Rv3654c-like"/>
</dbReference>
<dbReference type="EMBL" id="JAWLKJ010000002">
    <property type="protein sequence ID" value="MDV6299551.1"/>
    <property type="molecule type" value="Genomic_DNA"/>
</dbReference>
<evidence type="ECO:0000256" key="1">
    <source>
        <dbReference type="SAM" id="MobiDB-lite"/>
    </source>
</evidence>
<evidence type="ECO:0008006" key="5">
    <source>
        <dbReference type="Google" id="ProtNLM"/>
    </source>
</evidence>
<organism evidence="3 4">
    <name type="scientific">Dietzia maris</name>
    <dbReference type="NCBI Taxonomy" id="37915"/>
    <lineage>
        <taxon>Bacteria</taxon>
        <taxon>Bacillati</taxon>
        <taxon>Actinomycetota</taxon>
        <taxon>Actinomycetes</taxon>
        <taxon>Mycobacteriales</taxon>
        <taxon>Dietziaceae</taxon>
        <taxon>Dietzia</taxon>
    </lineage>
</organism>
<feature type="transmembrane region" description="Helical" evidence="2">
    <location>
        <begin position="29"/>
        <end position="52"/>
    </location>
</feature>
<dbReference type="RefSeq" id="WP_317470135.1">
    <property type="nucleotide sequence ID" value="NZ_JAWLKJ010000002.1"/>
</dbReference>